<sequence>MHLEDTARFCPKEERESKQTSFRDQNLRQDQKGAFKTPSRSTLKREMGMQLGPHTNSLILESDQNHQKERCTVLW</sequence>
<reference evidence="2" key="3">
    <citation type="submission" date="2025-09" db="UniProtKB">
        <authorList>
            <consortium name="Ensembl"/>
        </authorList>
    </citation>
    <scope>IDENTIFICATION</scope>
</reference>
<dbReference type="GeneTree" id="ENSGT00950000185040"/>
<accession>A0A8C4M0H5</accession>
<evidence type="ECO:0000313" key="2">
    <source>
        <dbReference type="Ensembl" id="ENSEASP00005018025.2"/>
    </source>
</evidence>
<feature type="compositionally biased region" description="Basic and acidic residues" evidence="1">
    <location>
        <begin position="1"/>
        <end position="18"/>
    </location>
</feature>
<keyword evidence="3" id="KW-1185">Reference proteome</keyword>
<dbReference type="AlphaFoldDB" id="A0A8C4M0H5"/>
<evidence type="ECO:0000313" key="3">
    <source>
        <dbReference type="Proteomes" id="UP000694387"/>
    </source>
</evidence>
<organism evidence="2 3">
    <name type="scientific">Equus asinus</name>
    <name type="common">Donkey</name>
    <name type="synonym">Equus africanus asinus</name>
    <dbReference type="NCBI Taxonomy" id="9793"/>
    <lineage>
        <taxon>Eukaryota</taxon>
        <taxon>Metazoa</taxon>
        <taxon>Chordata</taxon>
        <taxon>Craniata</taxon>
        <taxon>Vertebrata</taxon>
        <taxon>Euteleostomi</taxon>
        <taxon>Mammalia</taxon>
        <taxon>Eutheria</taxon>
        <taxon>Laurasiatheria</taxon>
        <taxon>Perissodactyla</taxon>
        <taxon>Equidae</taxon>
        <taxon>Equus</taxon>
    </lineage>
</organism>
<reference evidence="2 3" key="1">
    <citation type="journal article" date="2020" name="Nat. Commun.">
        <title>Donkey genomes provide new insights into domestication and selection for coat color.</title>
        <authorList>
            <person name="Wang"/>
            <person name="C."/>
            <person name="Li"/>
            <person name="H."/>
            <person name="Guo"/>
            <person name="Y."/>
            <person name="Huang"/>
            <person name="J."/>
            <person name="Sun"/>
            <person name="Y."/>
            <person name="Min"/>
            <person name="J."/>
            <person name="Wang"/>
            <person name="J."/>
            <person name="Fang"/>
            <person name="X."/>
            <person name="Zhao"/>
            <person name="Z."/>
            <person name="Wang"/>
            <person name="S."/>
            <person name="Zhang"/>
            <person name="Y."/>
            <person name="Liu"/>
            <person name="Q."/>
            <person name="Jiang"/>
            <person name="Q."/>
            <person name="Wang"/>
            <person name="X."/>
            <person name="Guo"/>
            <person name="Y."/>
            <person name="Yang"/>
            <person name="C."/>
            <person name="Wang"/>
            <person name="Y."/>
            <person name="Tian"/>
            <person name="F."/>
            <person name="Zhuang"/>
            <person name="G."/>
            <person name="Fan"/>
            <person name="Y."/>
            <person name="Gao"/>
            <person name="Q."/>
            <person name="Li"/>
            <person name="Y."/>
            <person name="Ju"/>
            <person name="Z."/>
            <person name="Li"/>
            <person name="J."/>
            <person name="Li"/>
            <person name="R."/>
            <person name="Hou"/>
            <person name="M."/>
            <person name="Yang"/>
            <person name="G."/>
            <person name="Liu"/>
            <person name="G."/>
            <person name="Liu"/>
            <person name="W."/>
            <person name="Guo"/>
            <person name="J."/>
            <person name="Pan"/>
            <person name="S."/>
            <person name="Fan"/>
            <person name="G."/>
            <person name="Zhang"/>
            <person name="W."/>
            <person name="Zhang"/>
            <person name="R."/>
            <person name="Yu"/>
            <person name="J."/>
            <person name="Zhang"/>
            <person name="X."/>
            <person name="Yin"/>
            <person name="Q."/>
            <person name="Ji"/>
            <person name="C."/>
            <person name="Jin"/>
            <person name="Y."/>
            <person name="Yue"/>
            <person name="G."/>
            <person name="Liu"/>
            <person name="M."/>
            <person name="Xu"/>
            <person name="J."/>
            <person name="Liu"/>
            <person name="S."/>
            <person name="Jordana"/>
            <person name="J."/>
            <person name="Noce"/>
            <person name="A."/>
            <person name="Amills"/>
            <person name="M."/>
            <person name="Wu"/>
            <person name="D.D."/>
            <person name="Li"/>
            <person name="S."/>
            <person name="Zhou"/>
            <person name="X. and Zhong"/>
            <person name="J."/>
        </authorList>
    </citation>
    <scope>NUCLEOTIDE SEQUENCE [LARGE SCALE GENOMIC DNA]</scope>
</reference>
<dbReference type="Ensembl" id="ENSEAST00005019567.2">
    <property type="protein sequence ID" value="ENSEASP00005018025.2"/>
    <property type="gene ID" value="ENSEASG00005012443.2"/>
</dbReference>
<reference evidence="2" key="2">
    <citation type="submission" date="2025-08" db="UniProtKB">
        <authorList>
            <consortium name="Ensembl"/>
        </authorList>
    </citation>
    <scope>IDENTIFICATION</scope>
</reference>
<protein>
    <submittedName>
        <fullName evidence="2">Uncharacterized protein</fullName>
    </submittedName>
</protein>
<proteinExistence type="predicted"/>
<name>A0A8C4M0H5_EQUAS</name>
<evidence type="ECO:0000256" key="1">
    <source>
        <dbReference type="SAM" id="MobiDB-lite"/>
    </source>
</evidence>
<dbReference type="Proteomes" id="UP000694387">
    <property type="component" value="Chromosome 3"/>
</dbReference>
<feature type="region of interest" description="Disordered" evidence="1">
    <location>
        <begin position="1"/>
        <end position="42"/>
    </location>
</feature>